<comment type="caution">
    <text evidence="2">The sequence shown here is derived from an EMBL/GenBank/DDBJ whole genome shotgun (WGS) entry which is preliminary data.</text>
</comment>
<dbReference type="EMBL" id="CABFOC020000039">
    <property type="protein sequence ID" value="CAH0051004.1"/>
    <property type="molecule type" value="Genomic_DNA"/>
</dbReference>
<dbReference type="Proteomes" id="UP000775872">
    <property type="component" value="Unassembled WGS sequence"/>
</dbReference>
<sequence length="1134" mass="127195">MHLQDTRISKRQNRLQTARCTVMADAILAGQFCSLCGGPQNIYTEPLEEVRWTDFVHSVRRRDGVVGGGSPTLMRAWGVAVDDDQADDDDDDDYDYEAGDDVPFPAVLIPIGRRTSFDCHRACWHLLLLQIASISQHPPDPTRIESLVVDILDSTPWGRDSHIIPENDYCGATSMRQSEEGRQLLCADPDEPFPPNADSTFSLEELGIAMASNLRVRPSGPLSHTDPFYKLPDEIVQDILLHLPSEDLCSARLASRRVAILGAIDNLPQSFWTSRFASDRDMGCLYGVTIPTWVSTDWFRGYFCCKWHLRHVAGADGFRNRRRIWRCLSDLSVIISRLLNSGGDKQLDTSALSSNQGLTQQASSPELPAFRIPNPKQPIQLGVMLHNEHKLLFRGEGDDHRVEIEFSSIVLSSTEFISGCRVSVQHSDDLPRDVQQAGLIITSTLTSIFLGPGDKISYIDVYISTSGIHCLEFFIAKSDGEIHMHTVGKLRRRYGVIAIKRLVPESTIVGLKFRFDMYKAVTIQLIEDTKQNMKVGPVALWNPPIPPDGNQDLTALPIPTPHERAIFPVNLYMPFGGPDGSRLSSLHSITAFVHGTAGIYGLRFTYSEGEPVLYGHQEFMEPDGRLVSCVEQTLLVDGENGERVVQFAPGGKLGRHNFVENIVARTNFNHLYIFGPFDGSEIKCDEVLTSEQGAIFAVVASISAPDWKFESLQSQSFLAPCPPRSLFAAPYTTSLQNAGPAPANAPWMNQEEGSCFTTASLQGIRRIRMSMGTDNRCRSASHMSGLWIEYYGDRRDVIVGQWIQESARVLLQPDERIIDLTIWSTMEVTFQFPVQKLGKISGIELGTTRNRVVRTQMPPNRGARTYVRYTATPFEDITSIIWGFNSRMDDVQVRLDPNQLLAQKTLAFGHSERHPRPFDLSDGRSRSYFEFLSSDFAAGSFRFRELSMRYHFPRNTYFFEDVNSRGQPVRLTEVQISPDVDGNIAGLAFHYDDGKIVKQGRFGYSSISLHLDHGRDERISLLLVYQVAAGKRGLEILTGKQFRSNLGQTIRIVPENQHVDSLAVFALDPAVQCPDPSSFEQDFDKVIINEFPSVDGNQEPIESCVGIWTVSRYRYHEPRLQFEDVGPIFISRSN</sequence>
<name>A0A9N9Z8H6_9HYPO</name>
<dbReference type="PROSITE" id="PS50181">
    <property type="entry name" value="FBOX"/>
    <property type="match status" value="1"/>
</dbReference>
<dbReference type="InterPro" id="IPR036047">
    <property type="entry name" value="F-box-like_dom_sf"/>
</dbReference>
<protein>
    <recommendedName>
        <fullName evidence="1">F-box domain-containing protein</fullName>
    </recommendedName>
</protein>
<organism evidence="2 3">
    <name type="scientific">Clonostachys solani</name>
    <dbReference type="NCBI Taxonomy" id="160281"/>
    <lineage>
        <taxon>Eukaryota</taxon>
        <taxon>Fungi</taxon>
        <taxon>Dikarya</taxon>
        <taxon>Ascomycota</taxon>
        <taxon>Pezizomycotina</taxon>
        <taxon>Sordariomycetes</taxon>
        <taxon>Hypocreomycetidae</taxon>
        <taxon>Hypocreales</taxon>
        <taxon>Bionectriaceae</taxon>
        <taxon>Clonostachys</taxon>
    </lineage>
</organism>
<evidence type="ECO:0000259" key="1">
    <source>
        <dbReference type="PROSITE" id="PS50181"/>
    </source>
</evidence>
<evidence type="ECO:0000313" key="2">
    <source>
        <dbReference type="EMBL" id="CAH0051004.1"/>
    </source>
</evidence>
<feature type="domain" description="F-box" evidence="1">
    <location>
        <begin position="225"/>
        <end position="275"/>
    </location>
</feature>
<dbReference type="CDD" id="cd09917">
    <property type="entry name" value="F-box_SF"/>
    <property type="match status" value="1"/>
</dbReference>
<evidence type="ECO:0000313" key="3">
    <source>
        <dbReference type="Proteomes" id="UP000775872"/>
    </source>
</evidence>
<reference evidence="2" key="1">
    <citation type="submission" date="2021-10" db="EMBL/GenBank/DDBJ databases">
        <authorList>
            <person name="Piombo E."/>
        </authorList>
    </citation>
    <scope>NUCLEOTIDE SEQUENCE</scope>
</reference>
<dbReference type="Pfam" id="PF00646">
    <property type="entry name" value="F-box"/>
    <property type="match status" value="1"/>
</dbReference>
<dbReference type="SUPFAM" id="SSF81383">
    <property type="entry name" value="F-box domain"/>
    <property type="match status" value="1"/>
</dbReference>
<gene>
    <name evidence="2" type="ORF">CSOL1703_00015897</name>
</gene>
<proteinExistence type="predicted"/>
<dbReference type="AlphaFoldDB" id="A0A9N9Z8H6"/>
<keyword evidence="3" id="KW-1185">Reference proteome</keyword>
<dbReference type="OrthoDB" id="5273847at2759"/>
<accession>A0A9N9Z8H6</accession>
<dbReference type="InterPro" id="IPR001810">
    <property type="entry name" value="F-box_dom"/>
</dbReference>